<gene>
    <name evidence="1" type="ORF">A9K55_006624</name>
</gene>
<accession>A0A2H4SCA9</accession>
<proteinExistence type="predicted"/>
<name>A0A2H4SCA9_CORMI</name>
<dbReference type="VEuPathDB" id="FungiDB:A9K55_006624"/>
<dbReference type="VEuPathDB" id="FungiDB:CCM_02291"/>
<dbReference type="AlphaFoldDB" id="A0A2H4SCA9"/>
<evidence type="ECO:0000313" key="1">
    <source>
        <dbReference type="EMBL" id="ATY60749.1"/>
    </source>
</evidence>
<dbReference type="OrthoDB" id="3439512at2759"/>
<dbReference type="EMBL" id="CP023323">
    <property type="protein sequence ID" value="ATY60749.1"/>
    <property type="molecule type" value="Genomic_DNA"/>
</dbReference>
<sequence>MVEIIEFYIASNPPLLPQGVSEVIRRVQDAEGLLEILYEPHVPWFRCVSLPGYQRHITTAVQDNLFAIADEDVDTLDIENQGNGDVNITAEHPRMTSYKAYTFADGDIFPADVAETKFKTAWRRLEEQPGATLQDLLDRVSQTIEEFESLTKCTILYNSRQTAVYIGSNESPDLVNWTIDRLDDMMDNYDVLSNLRSIREALPAAVTEPVPVSRDPLDDIPARVNASLPDSVAPWADPFKNEESLI</sequence>
<organism evidence="1 2">
    <name type="scientific">Cordyceps militaris</name>
    <name type="common">Caterpillar fungus</name>
    <name type="synonym">Clavaria militaris</name>
    <dbReference type="NCBI Taxonomy" id="73501"/>
    <lineage>
        <taxon>Eukaryota</taxon>
        <taxon>Fungi</taxon>
        <taxon>Dikarya</taxon>
        <taxon>Ascomycota</taxon>
        <taxon>Pezizomycotina</taxon>
        <taxon>Sordariomycetes</taxon>
        <taxon>Hypocreomycetidae</taxon>
        <taxon>Hypocreales</taxon>
        <taxon>Cordycipitaceae</taxon>
        <taxon>Cordyceps</taxon>
    </lineage>
</organism>
<protein>
    <submittedName>
        <fullName evidence="1">Uncharacterized protein</fullName>
    </submittedName>
</protein>
<reference evidence="1 2" key="1">
    <citation type="journal article" date="2017" name="BMC Genomics">
        <title>Chromosome level assembly and secondary metabolite potential of the parasitic fungus Cordyceps militaris.</title>
        <authorList>
            <person name="Kramer G.J."/>
            <person name="Nodwell J.R."/>
        </authorList>
    </citation>
    <scope>NUCLEOTIDE SEQUENCE [LARGE SCALE GENOMIC DNA]</scope>
    <source>
        <strain evidence="1 2">ATCC 34164</strain>
    </source>
</reference>
<evidence type="ECO:0000313" key="2">
    <source>
        <dbReference type="Proteomes" id="UP000323067"/>
    </source>
</evidence>
<dbReference type="Proteomes" id="UP000323067">
    <property type="component" value="Chromosome vi"/>
</dbReference>